<reference evidence="2 3" key="1">
    <citation type="submission" date="2016-11" db="EMBL/GenBank/DDBJ databases">
        <authorList>
            <person name="Jaros S."/>
            <person name="Januszkiewicz K."/>
            <person name="Wedrychowicz H."/>
        </authorList>
    </citation>
    <scope>NUCLEOTIDE SEQUENCE [LARGE SCALE GENOMIC DNA]</scope>
    <source>
        <strain evidence="2 3">DSM 26910</strain>
    </source>
</reference>
<dbReference type="AlphaFoldDB" id="A0A1M4W8K9"/>
<protein>
    <recommendedName>
        <fullName evidence="4">Outer membrane protein beta-barrel domain-containing protein</fullName>
    </recommendedName>
</protein>
<evidence type="ECO:0000256" key="1">
    <source>
        <dbReference type="SAM" id="SignalP"/>
    </source>
</evidence>
<sequence length="190" mass="21310">MERILTLLIISASFLFGKAQAQQDKNATGSSVFSNVIKVGVAPGGIEYEYRTGNKTSVNLAIHYSYAGLANPDNYNLQITPEFRYYFSKNKKWAEGFYLGGYLFYKDYRVARDMESGSSSVYSRDDVKTAGVGLKPGYQFVLDKRITFDFGLGLGYNLYCDVTHKEGEEIINESTHHLNFTGGMTIGFLF</sequence>
<dbReference type="RefSeq" id="WP_072999501.1">
    <property type="nucleotide sequence ID" value="NZ_FQUM01000002.1"/>
</dbReference>
<evidence type="ECO:0000313" key="3">
    <source>
        <dbReference type="Proteomes" id="UP000184164"/>
    </source>
</evidence>
<accession>A0A1M4W8K9</accession>
<keyword evidence="1" id="KW-0732">Signal</keyword>
<name>A0A1M4W8K9_9BACT</name>
<dbReference type="Pfam" id="PF12099">
    <property type="entry name" value="DUF3575"/>
    <property type="match status" value="1"/>
</dbReference>
<evidence type="ECO:0000313" key="2">
    <source>
        <dbReference type="EMBL" id="SHE77433.1"/>
    </source>
</evidence>
<dbReference type="Proteomes" id="UP000184164">
    <property type="component" value="Unassembled WGS sequence"/>
</dbReference>
<feature type="chain" id="PRO_5009908065" description="Outer membrane protein beta-barrel domain-containing protein" evidence="1">
    <location>
        <begin position="22"/>
        <end position="190"/>
    </location>
</feature>
<proteinExistence type="predicted"/>
<gene>
    <name evidence="2" type="ORF">SAMN05444274_102358</name>
</gene>
<keyword evidence="3" id="KW-1185">Reference proteome</keyword>
<dbReference type="EMBL" id="FQUM01000002">
    <property type="protein sequence ID" value="SHE77433.1"/>
    <property type="molecule type" value="Genomic_DNA"/>
</dbReference>
<dbReference type="InterPro" id="IPR021958">
    <property type="entry name" value="DUF3575"/>
</dbReference>
<evidence type="ECO:0008006" key="4">
    <source>
        <dbReference type="Google" id="ProtNLM"/>
    </source>
</evidence>
<feature type="signal peptide" evidence="1">
    <location>
        <begin position="1"/>
        <end position="21"/>
    </location>
</feature>
<organism evidence="2 3">
    <name type="scientific">Mariniphaga anaerophila</name>
    <dbReference type="NCBI Taxonomy" id="1484053"/>
    <lineage>
        <taxon>Bacteria</taxon>
        <taxon>Pseudomonadati</taxon>
        <taxon>Bacteroidota</taxon>
        <taxon>Bacteroidia</taxon>
        <taxon>Marinilabiliales</taxon>
        <taxon>Prolixibacteraceae</taxon>
        <taxon>Mariniphaga</taxon>
    </lineage>
</organism>
<dbReference type="OrthoDB" id="1098367at2"/>